<dbReference type="Proteomes" id="UP000199599">
    <property type="component" value="Unassembled WGS sequence"/>
</dbReference>
<dbReference type="InterPro" id="IPR049492">
    <property type="entry name" value="BD-FAE-like_dom"/>
</dbReference>
<dbReference type="AlphaFoldDB" id="A0A1I1TKJ2"/>
<evidence type="ECO:0000313" key="3">
    <source>
        <dbReference type="EMBL" id="SFD59166.1"/>
    </source>
</evidence>
<reference evidence="4" key="1">
    <citation type="submission" date="2016-10" db="EMBL/GenBank/DDBJ databases">
        <authorList>
            <person name="Varghese N."/>
            <person name="Submissions S."/>
        </authorList>
    </citation>
    <scope>NUCLEOTIDE SEQUENCE [LARGE SCALE GENOMIC DNA]</scope>
    <source>
        <strain evidence="4">R-53102</strain>
    </source>
</reference>
<dbReference type="InterPro" id="IPR050300">
    <property type="entry name" value="GDXG_lipolytic_enzyme"/>
</dbReference>
<dbReference type="GO" id="GO:0016787">
    <property type="term" value="F:hydrolase activity"/>
    <property type="evidence" value="ECO:0007669"/>
    <property type="project" value="UniProtKB-KW"/>
</dbReference>
<proteinExistence type="predicted"/>
<dbReference type="PANTHER" id="PTHR48081:SF6">
    <property type="entry name" value="PEPTIDASE S9 PROLYL OLIGOPEPTIDASE CATALYTIC DOMAIN-CONTAINING PROTEIN"/>
    <property type="match status" value="1"/>
</dbReference>
<sequence length="274" mass="30616">MKTNEIILTNFNGRKFKIHPYILDSIGDLIKPRHPLAIVIPGGSFDHLSKREGEPIALAFNNCGFNSVVMDYNLIQDAGDIYPDAGLDVLTTVKYFRDHAAEYQIDADKIVTIGFSAGGHVASFANSMANSLEYQNRFNFTAKIVLPNKTILGYPLINLHKIGFAIPKNATNKVPADQFVLNSALGVTSRTPATFIFHAWDDPIVLVTNTLEYATALQKEKVPCEVHLFNKGGHGFSLARTDMVTRGREWQDNSHAAHWFNLAQEWLNSEWLNK</sequence>
<dbReference type="SUPFAM" id="SSF53474">
    <property type="entry name" value="alpha/beta-Hydrolases"/>
    <property type="match status" value="1"/>
</dbReference>
<gene>
    <name evidence="3" type="ORF">SAMN04487792_1492</name>
</gene>
<dbReference type="Gene3D" id="3.40.50.1820">
    <property type="entry name" value="alpha/beta hydrolase"/>
    <property type="match status" value="1"/>
</dbReference>
<evidence type="ECO:0000313" key="4">
    <source>
        <dbReference type="Proteomes" id="UP000199599"/>
    </source>
</evidence>
<dbReference type="STRING" id="1505723.SAMN04487792_1492"/>
<dbReference type="PANTHER" id="PTHR48081">
    <property type="entry name" value="AB HYDROLASE SUPERFAMILY PROTEIN C4A8.06C"/>
    <property type="match status" value="1"/>
</dbReference>
<evidence type="ECO:0000259" key="2">
    <source>
        <dbReference type="Pfam" id="PF20434"/>
    </source>
</evidence>
<evidence type="ECO:0000256" key="1">
    <source>
        <dbReference type="ARBA" id="ARBA00022801"/>
    </source>
</evidence>
<keyword evidence="1" id="KW-0378">Hydrolase</keyword>
<name>A0A1I1TKJ2_9LACO</name>
<organism evidence="3 4">
    <name type="scientific">Lactobacillus bombicola</name>
    <dbReference type="NCBI Taxonomy" id="1505723"/>
    <lineage>
        <taxon>Bacteria</taxon>
        <taxon>Bacillati</taxon>
        <taxon>Bacillota</taxon>
        <taxon>Bacilli</taxon>
        <taxon>Lactobacillales</taxon>
        <taxon>Lactobacillaceae</taxon>
        <taxon>Lactobacillus</taxon>
    </lineage>
</organism>
<feature type="domain" description="BD-FAE-like" evidence="2">
    <location>
        <begin position="33"/>
        <end position="210"/>
    </location>
</feature>
<dbReference type="EMBL" id="FOMN01000010">
    <property type="protein sequence ID" value="SFD59166.1"/>
    <property type="molecule type" value="Genomic_DNA"/>
</dbReference>
<protein>
    <submittedName>
        <fullName evidence="3">Acetyl esterase/lipase</fullName>
    </submittedName>
</protein>
<dbReference type="Pfam" id="PF20434">
    <property type="entry name" value="BD-FAE"/>
    <property type="match status" value="1"/>
</dbReference>
<dbReference type="InterPro" id="IPR029058">
    <property type="entry name" value="AB_hydrolase_fold"/>
</dbReference>
<accession>A0A1I1TKJ2</accession>
<dbReference type="RefSeq" id="WP_090093933.1">
    <property type="nucleotide sequence ID" value="NZ_CBCRVU010000004.1"/>
</dbReference>